<proteinExistence type="predicted"/>
<dbReference type="RefSeq" id="WP_272007250.1">
    <property type="nucleotide sequence ID" value="NZ_JAQNDN010000022.1"/>
</dbReference>
<comment type="caution">
    <text evidence="1">The sequence shown here is derived from an EMBL/GenBank/DDBJ whole genome shotgun (WGS) entry which is preliminary data.</text>
</comment>
<keyword evidence="2" id="KW-1185">Reference proteome</keyword>
<accession>A0ABT5BHX6</accession>
<protein>
    <submittedName>
        <fullName evidence="1">Uncharacterized protein</fullName>
    </submittedName>
</protein>
<gene>
    <name evidence="1" type="ORF">POL58_38820</name>
</gene>
<evidence type="ECO:0000313" key="1">
    <source>
        <dbReference type="EMBL" id="MDC0673764.1"/>
    </source>
</evidence>
<reference evidence="1 2" key="1">
    <citation type="submission" date="2022-11" db="EMBL/GenBank/DDBJ databases">
        <title>Minimal conservation of predation-associated metabolite biosynthetic gene clusters underscores biosynthetic potential of Myxococcota including descriptions for ten novel species: Archangium lansinium sp. nov., Myxococcus landrumus sp. nov., Nannocystis bai.</title>
        <authorList>
            <person name="Ahearne A."/>
            <person name="Stevens C."/>
            <person name="Dowd S."/>
        </authorList>
    </citation>
    <scope>NUCLEOTIDE SEQUENCE [LARGE SCALE GENOMIC DNA]</scope>
    <source>
        <strain evidence="1 2">NCELM</strain>
    </source>
</reference>
<dbReference type="Proteomes" id="UP001217838">
    <property type="component" value="Unassembled WGS sequence"/>
</dbReference>
<dbReference type="EMBL" id="JAQNDN010000022">
    <property type="protein sequence ID" value="MDC0673764.1"/>
    <property type="molecule type" value="Genomic_DNA"/>
</dbReference>
<sequence length="516" mass="57611">MERISGRDLIGEMAHIIAGRSNGPRGDGSKSQEYLRSYENLILLCPNDHALIDRDLETYTIEVLREIKARHETWVRERTGHMGEMDDSVALSYIIVNGDSGLYEMKRGRDSAVFGSRGYNFFLVYNEVFEWASKVQELSQPWQSWPPHLDWEALAQLGAPILPLNPSFPLLGELRSRGIQPNEVVFTELSWVQLDNSNCQGTNSIELLAKLDGKLGPETGMWCQRLKDWVSRTMSTKYEGDELYALLPVLRVREAMLYCLCVEVGPQMAGNILGLYSKGRLVQSVVLDGRSVVIPIGCVFEDSGVTKWLSQQSHCTLLDAQDESGLELGEVEYATRMAYSDGASFPRMVGPQQVVDSYAVYDGEKAQAVVRGSVRLPHSIREYINCYFFGGSCPEVFFRINKGKWQHFGPVLRDALGSTNKDAEDVCVCEGCPGDLIEVVILEIPGETAYVSAAIRFTTHHGRSSVVGQWFDTRLSVGDRILCNLSVVEEGCVELYIEGYFERSGWNAKQAGRGAV</sequence>
<name>A0ABT5BHX6_9BACT</name>
<organism evidence="1 2">
    <name type="scientific">Nannocystis radixulma</name>
    <dbReference type="NCBI Taxonomy" id="2995305"/>
    <lineage>
        <taxon>Bacteria</taxon>
        <taxon>Pseudomonadati</taxon>
        <taxon>Myxococcota</taxon>
        <taxon>Polyangia</taxon>
        <taxon>Nannocystales</taxon>
        <taxon>Nannocystaceae</taxon>
        <taxon>Nannocystis</taxon>
    </lineage>
</organism>
<evidence type="ECO:0000313" key="2">
    <source>
        <dbReference type="Proteomes" id="UP001217838"/>
    </source>
</evidence>